<feature type="region of interest" description="Disordered" evidence="1">
    <location>
        <begin position="50"/>
        <end position="71"/>
    </location>
</feature>
<gene>
    <name evidence="2" type="ORF">LTR69_008993</name>
</gene>
<proteinExistence type="predicted"/>
<organism evidence="2 3">
    <name type="scientific">Exophiala sideris</name>
    <dbReference type="NCBI Taxonomy" id="1016849"/>
    <lineage>
        <taxon>Eukaryota</taxon>
        <taxon>Fungi</taxon>
        <taxon>Dikarya</taxon>
        <taxon>Ascomycota</taxon>
        <taxon>Pezizomycotina</taxon>
        <taxon>Eurotiomycetes</taxon>
        <taxon>Chaetothyriomycetidae</taxon>
        <taxon>Chaetothyriales</taxon>
        <taxon>Herpotrichiellaceae</taxon>
        <taxon>Exophiala</taxon>
    </lineage>
</organism>
<feature type="compositionally biased region" description="Low complexity" evidence="1">
    <location>
        <begin position="102"/>
        <end position="120"/>
    </location>
</feature>
<evidence type="ECO:0000313" key="3">
    <source>
        <dbReference type="Proteomes" id="UP001345691"/>
    </source>
</evidence>
<dbReference type="Proteomes" id="UP001345691">
    <property type="component" value="Unassembled WGS sequence"/>
</dbReference>
<sequence>MSAEDDYQTAQETWEELRKWGMANPKEWEEHELLNNEELLRGIEAEIQGRETAREEQGEHADQGHDDRIQKLQDIAQTVKNQIAYCKGEYSHVGPMQGGEAGQQEAGPGHAAPGEAENGGIDYLEDMDISDDDTK</sequence>
<evidence type="ECO:0000313" key="2">
    <source>
        <dbReference type="EMBL" id="KAK5054378.1"/>
    </source>
</evidence>
<keyword evidence="3" id="KW-1185">Reference proteome</keyword>
<protein>
    <submittedName>
        <fullName evidence="2">Uncharacterized protein</fullName>
    </submittedName>
</protein>
<name>A0ABR0J1X7_9EURO</name>
<reference evidence="2 3" key="1">
    <citation type="submission" date="2023-08" db="EMBL/GenBank/DDBJ databases">
        <title>Black Yeasts Isolated from many extreme environments.</title>
        <authorList>
            <person name="Coleine C."/>
            <person name="Stajich J.E."/>
            <person name="Selbmann L."/>
        </authorList>
    </citation>
    <scope>NUCLEOTIDE SEQUENCE [LARGE SCALE GENOMIC DNA]</scope>
    <source>
        <strain evidence="2 3">CCFEE 6328</strain>
    </source>
</reference>
<evidence type="ECO:0000256" key="1">
    <source>
        <dbReference type="SAM" id="MobiDB-lite"/>
    </source>
</evidence>
<feature type="compositionally biased region" description="Acidic residues" evidence="1">
    <location>
        <begin position="123"/>
        <end position="135"/>
    </location>
</feature>
<comment type="caution">
    <text evidence="2">The sequence shown here is derived from an EMBL/GenBank/DDBJ whole genome shotgun (WGS) entry which is preliminary data.</text>
</comment>
<dbReference type="EMBL" id="JAVRRF010000023">
    <property type="protein sequence ID" value="KAK5054378.1"/>
    <property type="molecule type" value="Genomic_DNA"/>
</dbReference>
<feature type="region of interest" description="Disordered" evidence="1">
    <location>
        <begin position="90"/>
        <end position="135"/>
    </location>
</feature>
<accession>A0ABR0J1X7</accession>